<dbReference type="PANTHER" id="PTHR21324">
    <property type="entry name" value="FASTING-INDUCIBLE INTEGRAL MEMBRANE PROTEIN TM6P1-RELATED"/>
    <property type="match status" value="1"/>
</dbReference>
<evidence type="ECO:0000256" key="2">
    <source>
        <dbReference type="ARBA" id="ARBA00006565"/>
    </source>
</evidence>
<dbReference type="GO" id="GO:0012505">
    <property type="term" value="C:endomembrane system"/>
    <property type="evidence" value="ECO:0007669"/>
    <property type="project" value="UniProtKB-SubCell"/>
</dbReference>
<name>A0A4U5N3Q8_STECR</name>
<keyword evidence="9" id="KW-1185">Reference proteome</keyword>
<feature type="transmembrane region" description="Helical" evidence="6">
    <location>
        <begin position="78"/>
        <end position="101"/>
    </location>
</feature>
<keyword evidence="4 6" id="KW-1133">Transmembrane helix</keyword>
<evidence type="ECO:0000313" key="8">
    <source>
        <dbReference type="EMBL" id="TKR77097.1"/>
    </source>
</evidence>
<feature type="transmembrane region" description="Helical" evidence="6">
    <location>
        <begin position="249"/>
        <end position="270"/>
    </location>
</feature>
<evidence type="ECO:0000256" key="5">
    <source>
        <dbReference type="ARBA" id="ARBA00023136"/>
    </source>
</evidence>
<dbReference type="InterPro" id="IPR019402">
    <property type="entry name" value="CWH43_N"/>
</dbReference>
<evidence type="ECO:0000256" key="6">
    <source>
        <dbReference type="SAM" id="Phobius"/>
    </source>
</evidence>
<dbReference type="OrthoDB" id="191706at2759"/>
<dbReference type="EMBL" id="AZBU02000005">
    <property type="protein sequence ID" value="TKR77097.1"/>
    <property type="molecule type" value="Genomic_DNA"/>
</dbReference>
<dbReference type="AlphaFoldDB" id="A0A4U5N3Q8"/>
<sequence length="306" mass="34919">MSKNRVKEGLRGHSCRLPGQKRSAAWRSCVMVFRHAWIYPVLSTLCAFIAFFVCYGIGVAKGNVNAWLPFISDGGAVPPQSCIFGLFLNLSAVFVVITVYLRHRQYMTFYARCSSFTGHWRRFSIAAMFSGFLIAVGISLVANFQEGRATYFWHNIGAMLAFWSGVFYGWCQIILAYILKPRMTPLWLNHTRTGCITCATFAVTTLFVCLLAHPFVPKGTSPKPEIPENGIWLYEPGHPRYVNHIMTTFWEWILAIVFEVTVASFAWELWDFDVELKVTRKDEVRNEIFDVKTTSSKMDAAESDRK</sequence>
<reference evidence="8 9" key="1">
    <citation type="journal article" date="2015" name="Genome Biol.">
        <title>Comparative genomics of Steinernema reveals deeply conserved gene regulatory networks.</title>
        <authorList>
            <person name="Dillman A.R."/>
            <person name="Macchietto M."/>
            <person name="Porter C.F."/>
            <person name="Rogers A."/>
            <person name="Williams B."/>
            <person name="Antoshechkin I."/>
            <person name="Lee M.M."/>
            <person name="Goodwin Z."/>
            <person name="Lu X."/>
            <person name="Lewis E.E."/>
            <person name="Goodrich-Blair H."/>
            <person name="Stock S.P."/>
            <person name="Adams B.J."/>
            <person name="Sternberg P.W."/>
            <person name="Mortazavi A."/>
        </authorList>
    </citation>
    <scope>NUCLEOTIDE SEQUENCE [LARGE SCALE GENOMIC DNA]</scope>
    <source>
        <strain evidence="8 9">ALL</strain>
    </source>
</reference>
<evidence type="ECO:0000313" key="9">
    <source>
        <dbReference type="Proteomes" id="UP000298663"/>
    </source>
</evidence>
<evidence type="ECO:0000256" key="4">
    <source>
        <dbReference type="ARBA" id="ARBA00022989"/>
    </source>
</evidence>
<proteinExistence type="inferred from homology"/>
<dbReference type="Pfam" id="PF10277">
    <property type="entry name" value="Frag1"/>
    <property type="match status" value="1"/>
</dbReference>
<reference evidence="8 9" key="2">
    <citation type="journal article" date="2019" name="G3 (Bethesda)">
        <title>Hybrid Assembly of the Genome of the Entomopathogenic Nematode Steinernema carpocapsae Identifies the X-Chromosome.</title>
        <authorList>
            <person name="Serra L."/>
            <person name="Macchietto M."/>
            <person name="Macias-Munoz A."/>
            <person name="McGill C.J."/>
            <person name="Rodriguez I.M."/>
            <person name="Rodriguez B."/>
            <person name="Murad R."/>
            <person name="Mortazavi A."/>
        </authorList>
    </citation>
    <scope>NUCLEOTIDE SEQUENCE [LARGE SCALE GENOMIC DNA]</scope>
    <source>
        <strain evidence="8 9">ALL</strain>
    </source>
</reference>
<protein>
    <recommendedName>
        <fullName evidence="7">CWH43-like N-terminal domain-containing protein</fullName>
    </recommendedName>
</protein>
<keyword evidence="3 6" id="KW-0812">Transmembrane</keyword>
<accession>A0A4U5N3Q8</accession>
<gene>
    <name evidence="8" type="ORF">L596_018132</name>
</gene>
<evidence type="ECO:0000256" key="1">
    <source>
        <dbReference type="ARBA" id="ARBA00004127"/>
    </source>
</evidence>
<feature type="transmembrane region" description="Helical" evidence="6">
    <location>
        <begin position="36"/>
        <end position="58"/>
    </location>
</feature>
<dbReference type="PANTHER" id="PTHR21324:SF18">
    <property type="entry name" value="DNA DAMAGE-REGULATED AUTOPHAGY MODULATOR PROTEIN 1-LIKE"/>
    <property type="match status" value="1"/>
</dbReference>
<feature type="transmembrane region" description="Helical" evidence="6">
    <location>
        <begin position="191"/>
        <end position="216"/>
    </location>
</feature>
<comment type="caution">
    <text evidence="8">The sequence shown here is derived from an EMBL/GenBank/DDBJ whole genome shotgun (WGS) entry which is preliminary data.</text>
</comment>
<feature type="transmembrane region" description="Helical" evidence="6">
    <location>
        <begin position="122"/>
        <end position="144"/>
    </location>
</feature>
<keyword evidence="5 6" id="KW-0472">Membrane</keyword>
<dbReference type="Proteomes" id="UP000298663">
    <property type="component" value="Unassembled WGS sequence"/>
</dbReference>
<feature type="domain" description="CWH43-like N-terminal" evidence="7">
    <location>
        <begin position="36"/>
        <end position="271"/>
    </location>
</feature>
<feature type="transmembrane region" description="Helical" evidence="6">
    <location>
        <begin position="156"/>
        <end position="179"/>
    </location>
</feature>
<dbReference type="InterPro" id="IPR050911">
    <property type="entry name" value="DRAM/TMEM150_Autophagy_Mod"/>
</dbReference>
<evidence type="ECO:0000256" key="3">
    <source>
        <dbReference type="ARBA" id="ARBA00022692"/>
    </source>
</evidence>
<organism evidence="8 9">
    <name type="scientific">Steinernema carpocapsae</name>
    <name type="common">Entomopathogenic nematode</name>
    <dbReference type="NCBI Taxonomy" id="34508"/>
    <lineage>
        <taxon>Eukaryota</taxon>
        <taxon>Metazoa</taxon>
        <taxon>Ecdysozoa</taxon>
        <taxon>Nematoda</taxon>
        <taxon>Chromadorea</taxon>
        <taxon>Rhabditida</taxon>
        <taxon>Tylenchina</taxon>
        <taxon>Panagrolaimomorpha</taxon>
        <taxon>Strongyloidoidea</taxon>
        <taxon>Steinernematidae</taxon>
        <taxon>Steinernema</taxon>
    </lineage>
</organism>
<comment type="subcellular location">
    <subcellularLocation>
        <location evidence="1">Endomembrane system</location>
        <topology evidence="1">Multi-pass membrane protein</topology>
    </subcellularLocation>
</comment>
<comment type="similarity">
    <text evidence="2">Belongs to the DRAM/TMEM150 family.</text>
</comment>
<evidence type="ECO:0000259" key="7">
    <source>
        <dbReference type="Pfam" id="PF10277"/>
    </source>
</evidence>